<feature type="transmembrane region" description="Helical" evidence="3">
    <location>
        <begin position="516"/>
        <end position="535"/>
    </location>
</feature>
<dbReference type="eggNOG" id="ENOG502SRIH">
    <property type="taxonomic scope" value="Eukaryota"/>
</dbReference>
<gene>
    <name evidence="4" type="ORF">CHGG_07598</name>
</gene>
<dbReference type="PANTHER" id="PTHR34598:SF3">
    <property type="entry name" value="OXIDOREDUCTASE AN1597"/>
    <property type="match status" value="1"/>
</dbReference>
<keyword evidence="3" id="KW-0472">Membrane</keyword>
<accession>Q2GWQ6</accession>
<keyword evidence="3" id="KW-1133">Transmembrane helix</keyword>
<organism evidence="4 5">
    <name type="scientific">Chaetomium globosum (strain ATCC 6205 / CBS 148.51 / DSM 1962 / NBRC 6347 / NRRL 1970)</name>
    <name type="common">Soil fungus</name>
    <dbReference type="NCBI Taxonomy" id="306901"/>
    <lineage>
        <taxon>Eukaryota</taxon>
        <taxon>Fungi</taxon>
        <taxon>Dikarya</taxon>
        <taxon>Ascomycota</taxon>
        <taxon>Pezizomycotina</taxon>
        <taxon>Sordariomycetes</taxon>
        <taxon>Sordariomycetidae</taxon>
        <taxon>Sordariales</taxon>
        <taxon>Chaetomiaceae</taxon>
        <taxon>Chaetomium</taxon>
    </lineage>
</organism>
<dbReference type="Proteomes" id="UP000001056">
    <property type="component" value="Unassembled WGS sequence"/>
</dbReference>
<dbReference type="VEuPathDB" id="FungiDB:CHGG_07598"/>
<dbReference type="AlphaFoldDB" id="Q2GWQ6"/>
<dbReference type="PANTHER" id="PTHR34598">
    <property type="entry name" value="BLL6449 PROTEIN"/>
    <property type="match status" value="1"/>
</dbReference>
<comment type="similarity">
    <text evidence="1">Belongs to the asaB hydroxylase/desaturase family.</text>
</comment>
<name>Q2GWQ6_CHAGB</name>
<dbReference type="OrthoDB" id="412788at2759"/>
<dbReference type="RefSeq" id="XP_001225254.1">
    <property type="nucleotide sequence ID" value="XM_001225253.1"/>
</dbReference>
<reference evidence="5" key="1">
    <citation type="journal article" date="2015" name="Genome Announc.">
        <title>Draft genome sequence of the cellulolytic fungus Chaetomium globosum.</title>
        <authorList>
            <person name="Cuomo C.A."/>
            <person name="Untereiner W.A."/>
            <person name="Ma L.-J."/>
            <person name="Grabherr M."/>
            <person name="Birren B.W."/>
        </authorList>
    </citation>
    <scope>NUCLEOTIDE SEQUENCE [LARGE SCALE GENOMIC DNA]</scope>
    <source>
        <strain evidence="5">ATCC 6205 / CBS 148.51 / DSM 1962 / NBRC 6347 / NRRL 1970</strain>
    </source>
</reference>
<dbReference type="InterPro" id="IPR044053">
    <property type="entry name" value="AsaB-like"/>
</dbReference>
<dbReference type="InParanoid" id="Q2GWQ6"/>
<dbReference type="GO" id="GO:0016491">
    <property type="term" value="F:oxidoreductase activity"/>
    <property type="evidence" value="ECO:0007669"/>
    <property type="project" value="InterPro"/>
</dbReference>
<evidence type="ECO:0000313" key="5">
    <source>
        <dbReference type="Proteomes" id="UP000001056"/>
    </source>
</evidence>
<dbReference type="EMBL" id="CH408033">
    <property type="protein sequence ID" value="EAQ86345.1"/>
    <property type="molecule type" value="Genomic_DNA"/>
</dbReference>
<evidence type="ECO:0000256" key="3">
    <source>
        <dbReference type="SAM" id="Phobius"/>
    </source>
</evidence>
<proteinExistence type="inferred from homology"/>
<dbReference type="GeneID" id="4393738"/>
<sequence>MADSITATIRYVQRDESQDLSEKPYILHYAAPDGFPQNNFTIKPVHGIKVHNFRASGVTYEERGIGIAPINSNGMKPECFDDDDWVEQIYLPELHRSVCAALGAKDMTIFDWMLRKRAPSFPVRKPGEDNGENHQPSLSAHIVDREKDLMTVDEVFPTVANEVFQVRWNPDHKWYYVPDQLESEVTIFNAFDSEKGQSLAVPHCSFDLGDAAGSAIPRQSIEVRALARPHNTIADQSIVPPSPNLRSSARSMTPGVWPPKSALPDYGYRPRNPFCYAIYVETTQHHQGIIYSKPKLSPMPIIGWAAKSSISQINGICQRIPMGAPDDDREGSLLPGQPPRDKAEWANVAIDALFAQGLFLPLGRLDAKEPNFSPGPKRRPLAGFTLWPGAPRTPVVELLGAEFGVVQETEVFEGVGTLDPYLEPGLPYAARRRGANAGHRPPSPHRAENGVANAPHPFPPHPSPAAAAPESVKHPAQASRATALPCEHWLRLGALLISLCLAVYSMKGGSAGPASYLLLVFILFFLSGPRAALVGGH</sequence>
<keyword evidence="3" id="KW-0812">Transmembrane</keyword>
<feature type="region of interest" description="Disordered" evidence="2">
    <location>
        <begin position="234"/>
        <end position="253"/>
    </location>
</feature>
<evidence type="ECO:0000256" key="1">
    <source>
        <dbReference type="ARBA" id="ARBA00023604"/>
    </source>
</evidence>
<protein>
    <submittedName>
        <fullName evidence="4">Uncharacterized protein</fullName>
    </submittedName>
</protein>
<evidence type="ECO:0000256" key="2">
    <source>
        <dbReference type="SAM" id="MobiDB-lite"/>
    </source>
</evidence>
<keyword evidence="5" id="KW-1185">Reference proteome</keyword>
<feature type="region of interest" description="Disordered" evidence="2">
    <location>
        <begin position="432"/>
        <end position="476"/>
    </location>
</feature>
<feature type="transmembrane region" description="Helical" evidence="3">
    <location>
        <begin position="488"/>
        <end position="504"/>
    </location>
</feature>
<evidence type="ECO:0000313" key="4">
    <source>
        <dbReference type="EMBL" id="EAQ86345.1"/>
    </source>
</evidence>
<dbReference type="HOGENOM" id="CLU_507120_0_0_1"/>